<dbReference type="GO" id="GO:0006508">
    <property type="term" value="P:proteolysis"/>
    <property type="evidence" value="ECO:0007669"/>
    <property type="project" value="InterPro"/>
</dbReference>
<sequence>MRTASNHELLPRLIDVEELFSDPVFSNPSISPDGTRIAYLAPAHGRRNVWVRGVEEEHVDAVCVTHDDRRGITSYHWSEDSRWLLYSQDTDGNEDAHLYRVDPHAPDDPAVDLTPLPPGSRVFGADPLPSHPGSMLVAMNKRPAAIDLFRIDVATGETTLHHEQTDPTENVLLDQDGSPAFSTRIDADGTIELSAIDPRTGERTHLRRLGGAEHPGGVQPQLVTPDGTGLLVGAYGDSDDLRLIRIDRDTGEEEVVAAVEGSSLDILGTMAPGVLPPVVFTSRRTGAVIAARFIGDRPRIEVLDDGFAEVYAALSSLSDGVLGTLHSDSSERIWLATFVHDRDPAITWLYDHSTGESRVLLRPYPHLDPADLAPMEGVAFAARDGLPLHAFLTLPVGVEPAGLPLVLLVHGGPWMHDTWGYNPQVQLLANRGHAVLQVNFRGSTGYGRRHTTAAIKEFARAMHTDLVDAVDWAVAQGYADPRRVGIMGGSYGGYAALVGAALAPDRFAAAVDYVGVSDLANFMQSLPPFTRPYMANSWYRYVGDPEVPADVEDMRSRSPISMIDRIRTPLLVAQGANDARVVQAESDNIVTPLRERGVPVEYILAADEGHGFDNPANQILLHRAIEHHLVEHLGGRRAGPGNEATLDAALPPSVWVTSPVPPAGER</sequence>
<evidence type="ECO:0000313" key="3">
    <source>
        <dbReference type="EMBL" id="SDE35787.1"/>
    </source>
</evidence>
<dbReference type="RefSeq" id="WP_090594908.1">
    <property type="nucleotide sequence ID" value="NZ_LT629688.1"/>
</dbReference>
<keyword evidence="3" id="KW-0031">Aminopeptidase</keyword>
<proteinExistence type="predicted"/>
<dbReference type="OrthoDB" id="3325701at2"/>
<dbReference type="InterPro" id="IPR001375">
    <property type="entry name" value="Peptidase_S9_cat"/>
</dbReference>
<dbReference type="EMBL" id="LT629688">
    <property type="protein sequence ID" value="SDE35787.1"/>
    <property type="molecule type" value="Genomic_DNA"/>
</dbReference>
<accession>A0A1G7C8Z7</accession>
<keyword evidence="1" id="KW-0378">Hydrolase</keyword>
<dbReference type="Gene3D" id="2.120.10.30">
    <property type="entry name" value="TolB, C-terminal domain"/>
    <property type="match status" value="1"/>
</dbReference>
<name>A0A1G7C8Z7_9ACTN</name>
<evidence type="ECO:0000256" key="1">
    <source>
        <dbReference type="ARBA" id="ARBA00022801"/>
    </source>
</evidence>
<protein>
    <submittedName>
        <fullName evidence="3">Dipeptidyl aminopeptidase/acylaminoacyl peptidase</fullName>
    </submittedName>
</protein>
<feature type="domain" description="Peptidase S9 prolyl oligopeptidase catalytic" evidence="2">
    <location>
        <begin position="420"/>
        <end position="635"/>
    </location>
</feature>
<dbReference type="InterPro" id="IPR029058">
    <property type="entry name" value="AB_hydrolase_fold"/>
</dbReference>
<dbReference type="Gene3D" id="3.40.50.1820">
    <property type="entry name" value="alpha/beta hydrolase"/>
    <property type="match status" value="1"/>
</dbReference>
<dbReference type="InterPro" id="IPR011042">
    <property type="entry name" value="6-blade_b-propeller_TolB-like"/>
</dbReference>
<organism evidence="3 4">
    <name type="scientific">Auraticoccus monumenti</name>
    <dbReference type="NCBI Taxonomy" id="675864"/>
    <lineage>
        <taxon>Bacteria</taxon>
        <taxon>Bacillati</taxon>
        <taxon>Actinomycetota</taxon>
        <taxon>Actinomycetes</taxon>
        <taxon>Propionibacteriales</taxon>
        <taxon>Propionibacteriaceae</taxon>
        <taxon>Auraticoccus</taxon>
    </lineage>
</organism>
<reference evidence="3 4" key="1">
    <citation type="submission" date="2016-10" db="EMBL/GenBank/DDBJ databases">
        <authorList>
            <person name="de Groot N.N."/>
        </authorList>
    </citation>
    <scope>NUCLEOTIDE SEQUENCE [LARGE SCALE GENOMIC DNA]</scope>
    <source>
        <strain evidence="3 4">MON 2.2</strain>
    </source>
</reference>
<dbReference type="GO" id="GO:0004177">
    <property type="term" value="F:aminopeptidase activity"/>
    <property type="evidence" value="ECO:0007669"/>
    <property type="project" value="UniProtKB-KW"/>
</dbReference>
<dbReference type="PANTHER" id="PTHR42776:SF27">
    <property type="entry name" value="DIPEPTIDYL PEPTIDASE FAMILY MEMBER 6"/>
    <property type="match status" value="1"/>
</dbReference>
<dbReference type="STRING" id="675864.SAMN04489747_3201"/>
<dbReference type="AlphaFoldDB" id="A0A1G7C8Z7"/>
<dbReference type="Proteomes" id="UP000198546">
    <property type="component" value="Chromosome i"/>
</dbReference>
<keyword evidence="3" id="KW-0645">Protease</keyword>
<dbReference type="GO" id="GO:0004252">
    <property type="term" value="F:serine-type endopeptidase activity"/>
    <property type="evidence" value="ECO:0007669"/>
    <property type="project" value="TreeGrafter"/>
</dbReference>
<dbReference type="SUPFAM" id="SSF53474">
    <property type="entry name" value="alpha/beta-Hydrolases"/>
    <property type="match status" value="1"/>
</dbReference>
<evidence type="ECO:0000313" key="4">
    <source>
        <dbReference type="Proteomes" id="UP000198546"/>
    </source>
</evidence>
<dbReference type="SUPFAM" id="SSF82171">
    <property type="entry name" value="DPP6 N-terminal domain-like"/>
    <property type="match status" value="1"/>
</dbReference>
<dbReference type="Pfam" id="PF00326">
    <property type="entry name" value="Peptidase_S9"/>
    <property type="match status" value="1"/>
</dbReference>
<keyword evidence="4" id="KW-1185">Reference proteome</keyword>
<gene>
    <name evidence="3" type="ORF">SAMN04489747_3201</name>
</gene>
<evidence type="ECO:0000259" key="2">
    <source>
        <dbReference type="Pfam" id="PF00326"/>
    </source>
</evidence>
<dbReference type="PANTHER" id="PTHR42776">
    <property type="entry name" value="SERINE PEPTIDASE S9 FAMILY MEMBER"/>
    <property type="match status" value="1"/>
</dbReference>